<keyword evidence="5" id="KW-1185">Reference proteome</keyword>
<accession>A0A9W5XIT9</accession>
<dbReference type="Gene3D" id="3.40.630.30">
    <property type="match status" value="1"/>
</dbReference>
<sequence length="308" mass="33140">MVSLPRMPEPSALIRPAHPDDAPAVVALRTLVFPFLIRGVASTRQLISTPPAEQHWGGFVAEVDGEVIGWVSASRNTNTSAAVGEVSLLHVHPDQRRRGIGGALLGRALEHLAPLGLNRLRGRTLPEALPFARRHGFIPSRQEHFSALELHALPPLPPAPADVRLVPLAEVDPRRVHRVDVLASADEPGDVTSDAIGYATWCADTWDNVGLDREGSMGAEVDGELVAISLVKRDGARMWSDYTGTVPDFRGRGLARLAKLAALHRAAARGVTVAYTGNDAANAAMLAVNDRLGYRRVASQWSCVREMG</sequence>
<feature type="domain" description="N-acetyltransferase" evidence="3">
    <location>
        <begin position="163"/>
        <end position="308"/>
    </location>
</feature>
<organism evidence="4 5">
    <name type="scientific">Micromonospora sediminimaris</name>
    <dbReference type="NCBI Taxonomy" id="547162"/>
    <lineage>
        <taxon>Bacteria</taxon>
        <taxon>Bacillati</taxon>
        <taxon>Actinomycetota</taxon>
        <taxon>Actinomycetes</taxon>
        <taxon>Micromonosporales</taxon>
        <taxon>Micromonosporaceae</taxon>
        <taxon>Micromonospora</taxon>
    </lineage>
</organism>
<dbReference type="EMBL" id="BOPD01000008">
    <property type="protein sequence ID" value="GIJ32162.1"/>
    <property type="molecule type" value="Genomic_DNA"/>
</dbReference>
<reference evidence="4" key="1">
    <citation type="submission" date="2021-01" db="EMBL/GenBank/DDBJ databases">
        <title>Whole genome shotgun sequence of Verrucosispora sediminis NBRC 107745.</title>
        <authorList>
            <person name="Komaki H."/>
            <person name="Tamura T."/>
        </authorList>
    </citation>
    <scope>NUCLEOTIDE SEQUENCE</scope>
    <source>
        <strain evidence="4">NBRC 107745</strain>
    </source>
</reference>
<gene>
    <name evidence="4" type="ORF">Vse01_13100</name>
</gene>
<evidence type="ECO:0000259" key="3">
    <source>
        <dbReference type="PROSITE" id="PS51186"/>
    </source>
</evidence>
<comment type="caution">
    <text evidence="4">The sequence shown here is derived from an EMBL/GenBank/DDBJ whole genome shotgun (WGS) entry which is preliminary data.</text>
</comment>
<evidence type="ECO:0000313" key="5">
    <source>
        <dbReference type="Proteomes" id="UP000607311"/>
    </source>
</evidence>
<dbReference type="PROSITE" id="PS51186">
    <property type="entry name" value="GNAT"/>
    <property type="match status" value="2"/>
</dbReference>
<keyword evidence="1" id="KW-0808">Transferase</keyword>
<dbReference type="Pfam" id="PF00583">
    <property type="entry name" value="Acetyltransf_1"/>
    <property type="match status" value="2"/>
</dbReference>
<dbReference type="CDD" id="cd04301">
    <property type="entry name" value="NAT_SF"/>
    <property type="match status" value="1"/>
</dbReference>
<feature type="domain" description="N-acetyltransferase" evidence="3">
    <location>
        <begin position="12"/>
        <end position="160"/>
    </location>
</feature>
<keyword evidence="2" id="KW-0012">Acyltransferase</keyword>
<dbReference type="AlphaFoldDB" id="A0A9W5XIT9"/>
<evidence type="ECO:0000313" key="4">
    <source>
        <dbReference type="EMBL" id="GIJ32162.1"/>
    </source>
</evidence>
<dbReference type="InterPro" id="IPR000182">
    <property type="entry name" value="GNAT_dom"/>
</dbReference>
<dbReference type="Proteomes" id="UP000607311">
    <property type="component" value="Unassembled WGS sequence"/>
</dbReference>
<name>A0A9W5XIT9_9ACTN</name>
<proteinExistence type="predicted"/>
<evidence type="ECO:0000256" key="1">
    <source>
        <dbReference type="ARBA" id="ARBA00022679"/>
    </source>
</evidence>
<dbReference type="InterPro" id="IPR050832">
    <property type="entry name" value="Bact_Acetyltransf"/>
</dbReference>
<evidence type="ECO:0000256" key="2">
    <source>
        <dbReference type="ARBA" id="ARBA00023315"/>
    </source>
</evidence>
<dbReference type="InterPro" id="IPR016181">
    <property type="entry name" value="Acyl_CoA_acyltransferase"/>
</dbReference>
<dbReference type="PANTHER" id="PTHR43877">
    <property type="entry name" value="AMINOALKYLPHOSPHONATE N-ACETYLTRANSFERASE-RELATED-RELATED"/>
    <property type="match status" value="1"/>
</dbReference>
<dbReference type="SUPFAM" id="SSF55729">
    <property type="entry name" value="Acyl-CoA N-acyltransferases (Nat)"/>
    <property type="match status" value="2"/>
</dbReference>
<dbReference type="GO" id="GO:0016747">
    <property type="term" value="F:acyltransferase activity, transferring groups other than amino-acyl groups"/>
    <property type="evidence" value="ECO:0007669"/>
    <property type="project" value="InterPro"/>
</dbReference>
<protein>
    <submittedName>
        <fullName evidence="4">N-acetyltransferase</fullName>
    </submittedName>
</protein>